<evidence type="ECO:0000256" key="1">
    <source>
        <dbReference type="ARBA" id="ARBA00005417"/>
    </source>
</evidence>
<dbReference type="PANTHER" id="PTHR46743:SF2">
    <property type="entry name" value="TEICHOIC ACIDS EXPORT ATP-BINDING PROTEIN TAGH"/>
    <property type="match status" value="1"/>
</dbReference>
<dbReference type="RefSeq" id="WP_146798621.1">
    <property type="nucleotide sequence ID" value="NZ_BARC01000009.1"/>
</dbReference>
<gene>
    <name evidence="6" type="primary">rfbA</name>
    <name evidence="6" type="ORF">GWA01_25180</name>
</gene>
<dbReference type="PANTHER" id="PTHR46743">
    <property type="entry name" value="TEICHOIC ACIDS EXPORT ATP-BINDING PROTEIN TAGH"/>
    <property type="match status" value="1"/>
</dbReference>
<evidence type="ECO:0000313" key="7">
    <source>
        <dbReference type="Proteomes" id="UP000321230"/>
    </source>
</evidence>
<evidence type="ECO:0000256" key="3">
    <source>
        <dbReference type="ARBA" id="ARBA00022741"/>
    </source>
</evidence>
<evidence type="ECO:0000256" key="2">
    <source>
        <dbReference type="ARBA" id="ARBA00022448"/>
    </source>
</evidence>
<evidence type="ECO:0000256" key="4">
    <source>
        <dbReference type="ARBA" id="ARBA00022840"/>
    </source>
</evidence>
<dbReference type="PROSITE" id="PS50893">
    <property type="entry name" value="ABC_TRANSPORTER_2"/>
    <property type="match status" value="1"/>
</dbReference>
<evidence type="ECO:0000259" key="5">
    <source>
        <dbReference type="PROSITE" id="PS50893"/>
    </source>
</evidence>
<comment type="caution">
    <text evidence="6">The sequence shown here is derived from an EMBL/GenBank/DDBJ whole genome shotgun (WGS) entry which is preliminary data.</text>
</comment>
<keyword evidence="7" id="KW-1185">Reference proteome</keyword>
<keyword evidence="3" id="KW-0547">Nucleotide-binding</keyword>
<dbReference type="Pfam" id="PF00005">
    <property type="entry name" value="ABC_tran"/>
    <property type="match status" value="1"/>
</dbReference>
<dbReference type="SUPFAM" id="SSF52540">
    <property type="entry name" value="P-loop containing nucleoside triphosphate hydrolases"/>
    <property type="match status" value="1"/>
</dbReference>
<dbReference type="GO" id="GO:0140359">
    <property type="term" value="F:ABC-type transporter activity"/>
    <property type="evidence" value="ECO:0007669"/>
    <property type="project" value="InterPro"/>
</dbReference>
<comment type="similarity">
    <text evidence="1">Belongs to the ABC transporter superfamily.</text>
</comment>
<dbReference type="GO" id="GO:0016020">
    <property type="term" value="C:membrane"/>
    <property type="evidence" value="ECO:0007669"/>
    <property type="project" value="InterPro"/>
</dbReference>
<dbReference type="OrthoDB" id="9778870at2"/>
<dbReference type="GO" id="GO:0005524">
    <property type="term" value="F:ATP binding"/>
    <property type="evidence" value="ECO:0007669"/>
    <property type="project" value="UniProtKB-KW"/>
</dbReference>
<dbReference type="InterPro" id="IPR027417">
    <property type="entry name" value="P-loop_NTPase"/>
</dbReference>
<dbReference type="EMBL" id="BJUZ01000005">
    <property type="protein sequence ID" value="GEK94748.1"/>
    <property type="molecule type" value="Genomic_DNA"/>
</dbReference>
<sequence>MAHISLQNLSLSYPVLHGSARSLKKTLFARARASLGSTKSKVGGALQNGVSGLEVLALKDITFDVEGGERLGLVGHNGAGKTTLLRVLGGIYETSSGSLSVEGETHAMINPGSGMNQELTGRENVHLFARRLQLDVKETEALEADVEAFAELGPFFDLPLRLYSAGMSVRLGFALATVPRPQILLMDEWFMAGDSNFQAKARVRLESMVETAEILVFTSHSLDILREWCTRVLWLEAGKIVMDGKPDAVLDAYEAFVAESG</sequence>
<dbReference type="AlphaFoldDB" id="A0A511B2W4"/>
<name>A0A511B2W4_9PROT</name>
<reference evidence="6 7" key="1">
    <citation type="submission" date="2019-07" db="EMBL/GenBank/DDBJ databases">
        <title>Whole genome shotgun sequence of Gluconobacter wancherniae NBRC 103581.</title>
        <authorList>
            <person name="Hosoyama A."/>
            <person name="Uohara A."/>
            <person name="Ohji S."/>
            <person name="Ichikawa N."/>
        </authorList>
    </citation>
    <scope>NUCLEOTIDE SEQUENCE [LARGE SCALE GENOMIC DNA]</scope>
    <source>
        <strain evidence="6 7">NBRC 103581</strain>
    </source>
</reference>
<dbReference type="PROSITE" id="PS00211">
    <property type="entry name" value="ABC_TRANSPORTER_1"/>
    <property type="match status" value="1"/>
</dbReference>
<dbReference type="Proteomes" id="UP000321230">
    <property type="component" value="Unassembled WGS sequence"/>
</dbReference>
<dbReference type="InterPro" id="IPR003439">
    <property type="entry name" value="ABC_transporter-like_ATP-bd"/>
</dbReference>
<keyword evidence="4 6" id="KW-0067">ATP-binding</keyword>
<accession>A0A511B2W4</accession>
<dbReference type="GO" id="GO:0016887">
    <property type="term" value="F:ATP hydrolysis activity"/>
    <property type="evidence" value="ECO:0007669"/>
    <property type="project" value="InterPro"/>
</dbReference>
<dbReference type="InterPro" id="IPR015860">
    <property type="entry name" value="ABC_transpr_TagH-like"/>
</dbReference>
<dbReference type="SMART" id="SM00382">
    <property type="entry name" value="AAA"/>
    <property type="match status" value="1"/>
</dbReference>
<dbReference type="Gene3D" id="3.40.50.300">
    <property type="entry name" value="P-loop containing nucleotide triphosphate hydrolases"/>
    <property type="match status" value="1"/>
</dbReference>
<dbReference type="InterPro" id="IPR017871">
    <property type="entry name" value="ABC_transporter-like_CS"/>
</dbReference>
<protein>
    <submittedName>
        <fullName evidence="6">Sugar ABC transporter ATP-binding protein</fullName>
    </submittedName>
</protein>
<dbReference type="InterPro" id="IPR003593">
    <property type="entry name" value="AAA+_ATPase"/>
</dbReference>
<keyword evidence="2" id="KW-0813">Transport</keyword>
<dbReference type="InterPro" id="IPR050683">
    <property type="entry name" value="Bact_Polysacc_Export_ATP-bd"/>
</dbReference>
<proteinExistence type="inferred from homology"/>
<organism evidence="6 7">
    <name type="scientific">Gluconobacter wancherniae NBRC 103581</name>
    <dbReference type="NCBI Taxonomy" id="656744"/>
    <lineage>
        <taxon>Bacteria</taxon>
        <taxon>Pseudomonadati</taxon>
        <taxon>Pseudomonadota</taxon>
        <taxon>Alphaproteobacteria</taxon>
        <taxon>Acetobacterales</taxon>
        <taxon>Acetobacteraceae</taxon>
        <taxon>Gluconobacter</taxon>
    </lineage>
</organism>
<dbReference type="CDD" id="cd03220">
    <property type="entry name" value="ABC_KpsT_Wzt"/>
    <property type="match status" value="1"/>
</dbReference>
<feature type="domain" description="ABC transporter" evidence="5">
    <location>
        <begin position="40"/>
        <end position="260"/>
    </location>
</feature>
<evidence type="ECO:0000313" key="6">
    <source>
        <dbReference type="EMBL" id="GEK94748.1"/>
    </source>
</evidence>